<evidence type="ECO:0000313" key="1">
    <source>
        <dbReference type="EMBL" id="MEJ8305850.1"/>
    </source>
</evidence>
<name>A0ACC6PFW1_9BACL</name>
<protein>
    <submittedName>
        <fullName evidence="1">Uncharacterized protein</fullName>
    </submittedName>
</protein>
<dbReference type="EMBL" id="JBBKAR010000046">
    <property type="protein sequence ID" value="MEJ8305850.1"/>
    <property type="molecule type" value="Genomic_DNA"/>
</dbReference>
<dbReference type="Proteomes" id="UP001380953">
    <property type="component" value="Unassembled WGS sequence"/>
</dbReference>
<organism evidence="1 2">
    <name type="scientific">Saccharibacillus sacchari</name>
    <dbReference type="NCBI Taxonomy" id="456493"/>
    <lineage>
        <taxon>Bacteria</taxon>
        <taxon>Bacillati</taxon>
        <taxon>Bacillota</taxon>
        <taxon>Bacilli</taxon>
        <taxon>Bacillales</taxon>
        <taxon>Paenibacillaceae</taxon>
        <taxon>Saccharibacillus</taxon>
    </lineage>
</organism>
<comment type="caution">
    <text evidence="1">The sequence shown here is derived from an EMBL/GenBank/DDBJ whole genome shotgun (WGS) entry which is preliminary data.</text>
</comment>
<sequence>MSIKKNMLYGSLVLMFLSLLVIYPKLSLADTFSDDFAENSKYTEISERMREDGASEEDIQNVITKLKKGEVLDSEKPVSSNKTISPFSLQETNEVQPELAATLDNPVAVQRFPDGSYKKVGIELEKSEISVMSNTTSLYFNVYGTSPTARASYNTSAVIDTHLGASYITGVSGINIIAYGGNFLNEKLSIIRATEIRSKSIPAIAELYFKETNFVGTNASRRLTVEIGDHIADRYGIKVKYDDPNAATAGYK</sequence>
<accession>A0ACC6PFW1</accession>
<gene>
    <name evidence="1" type="ORF">WKI47_18220</name>
</gene>
<evidence type="ECO:0000313" key="2">
    <source>
        <dbReference type="Proteomes" id="UP001380953"/>
    </source>
</evidence>
<proteinExistence type="predicted"/>
<reference evidence="1" key="1">
    <citation type="submission" date="2024-03" db="EMBL/GenBank/DDBJ databases">
        <title>Whole genome sequecning of epiphytes from Marcgravia umbellata leaves.</title>
        <authorList>
            <person name="Kumar G."/>
            <person name="Savka M.A."/>
        </authorList>
    </citation>
    <scope>NUCLEOTIDE SEQUENCE</scope>
    <source>
        <strain evidence="1">RIT_BL5</strain>
    </source>
</reference>
<keyword evidence="2" id="KW-1185">Reference proteome</keyword>